<dbReference type="PANTHER" id="PTHR42838:SF2">
    <property type="entry name" value="NITROUS-OXIDE REDUCTASE"/>
    <property type="match status" value="1"/>
</dbReference>
<dbReference type="EMBL" id="CP051177">
    <property type="protein sequence ID" value="QKX50910.1"/>
    <property type="molecule type" value="Genomic_DNA"/>
</dbReference>
<evidence type="ECO:0000313" key="9">
    <source>
        <dbReference type="EMBL" id="QKX50910.1"/>
    </source>
</evidence>
<name>A0A7H8QAK8_9BACL</name>
<reference evidence="9 10" key="1">
    <citation type="submission" date="2020-04" db="EMBL/GenBank/DDBJ databases">
        <authorList>
            <person name="Pajer P."/>
            <person name="Broz P."/>
        </authorList>
    </citation>
    <scope>NUCLEOTIDE SEQUENCE [LARGE SCALE GENOMIC DNA]</scope>
    <source>
        <strain evidence="10">NRL-ATB46093</strain>
    </source>
</reference>
<keyword evidence="7" id="KW-0812">Transmembrane</keyword>
<sequence>MHIHRYEKVWLIIGSLILLIFLTILAIQTFFLEMGPPSHAETIDPQTVRDSEMFADAGLKEVGENEYEIAIIAEMFAFQPGDLEIPAGATVHFTLASPDVTHGFKITDTNVNVMVVPGHISKVSHTFDEPGDYLILCNEYCGLGHEYMASTITVNSQ</sequence>
<dbReference type="InterPro" id="IPR008972">
    <property type="entry name" value="Cupredoxin"/>
</dbReference>
<keyword evidence="3" id="KW-0186">Copper</keyword>
<keyword evidence="2" id="KW-0479">Metal-binding</keyword>
<evidence type="ECO:0000256" key="7">
    <source>
        <dbReference type="SAM" id="Phobius"/>
    </source>
</evidence>
<evidence type="ECO:0000256" key="2">
    <source>
        <dbReference type="ARBA" id="ARBA00022723"/>
    </source>
</evidence>
<feature type="domain" description="Cytochrome oxidase subunit II copper A binding" evidence="8">
    <location>
        <begin position="64"/>
        <end position="157"/>
    </location>
</feature>
<feature type="transmembrane region" description="Helical" evidence="7">
    <location>
        <begin position="9"/>
        <end position="31"/>
    </location>
</feature>
<dbReference type="InterPro" id="IPR001505">
    <property type="entry name" value="Copper_CuA"/>
</dbReference>
<comment type="catalytic activity">
    <reaction evidence="6">
        <text>4 Fe(II)-[cytochrome c] + O2 + 8 H(+)(in) = 4 Fe(III)-[cytochrome c] + 2 H2O + 4 H(+)(out)</text>
        <dbReference type="Rhea" id="RHEA:11436"/>
        <dbReference type="Rhea" id="RHEA-COMP:10350"/>
        <dbReference type="Rhea" id="RHEA-COMP:14399"/>
        <dbReference type="ChEBI" id="CHEBI:15377"/>
        <dbReference type="ChEBI" id="CHEBI:15378"/>
        <dbReference type="ChEBI" id="CHEBI:15379"/>
        <dbReference type="ChEBI" id="CHEBI:29033"/>
        <dbReference type="ChEBI" id="CHEBI:29034"/>
        <dbReference type="EC" id="7.1.1.9"/>
    </reaction>
</comment>
<dbReference type="PROSITE" id="PS50857">
    <property type="entry name" value="COX2_CUA"/>
    <property type="match status" value="1"/>
</dbReference>
<dbReference type="InterPro" id="IPR034214">
    <property type="entry name" value="Ba3_CcO_II_C"/>
</dbReference>
<dbReference type="InterPro" id="IPR051403">
    <property type="entry name" value="NosZ/Cyto_c_oxidase_sub2"/>
</dbReference>
<dbReference type="PANTHER" id="PTHR42838">
    <property type="entry name" value="CYTOCHROME C OXIDASE SUBUNIT II"/>
    <property type="match status" value="1"/>
</dbReference>
<evidence type="ECO:0000313" key="10">
    <source>
        <dbReference type="Proteomes" id="UP000509222"/>
    </source>
</evidence>
<keyword evidence="7" id="KW-0472">Membrane</keyword>
<proteinExistence type="predicted"/>
<dbReference type="GO" id="GO:0004129">
    <property type="term" value="F:cytochrome-c oxidase activity"/>
    <property type="evidence" value="ECO:0007669"/>
    <property type="project" value="UniProtKB-EC"/>
</dbReference>
<comment type="function">
    <text evidence="4">Subunits I and II form the functional core of the enzyme complex. Electrons originating in cytochrome c are transferred via heme a and Cu(A) to the binuclear center formed by heme a3 and Cu(B).</text>
</comment>
<evidence type="ECO:0000256" key="1">
    <source>
        <dbReference type="ARBA" id="ARBA00004196"/>
    </source>
</evidence>
<evidence type="ECO:0000256" key="4">
    <source>
        <dbReference type="ARBA" id="ARBA00024688"/>
    </source>
</evidence>
<comment type="subcellular location">
    <subcellularLocation>
        <location evidence="1">Cell envelope</location>
    </subcellularLocation>
</comment>
<protein>
    <recommendedName>
        <fullName evidence="5">Cytochrome aa3 subunit 2</fullName>
    </recommendedName>
</protein>
<evidence type="ECO:0000259" key="8">
    <source>
        <dbReference type="PROSITE" id="PS50857"/>
    </source>
</evidence>
<dbReference type="GO" id="GO:0005507">
    <property type="term" value="F:copper ion binding"/>
    <property type="evidence" value="ECO:0007669"/>
    <property type="project" value="InterPro"/>
</dbReference>
<dbReference type="CDD" id="cd13913">
    <property type="entry name" value="ba3_CcO_II_C"/>
    <property type="match status" value="1"/>
</dbReference>
<dbReference type="SUPFAM" id="SSF49503">
    <property type="entry name" value="Cupredoxins"/>
    <property type="match status" value="1"/>
</dbReference>
<dbReference type="Proteomes" id="UP000509222">
    <property type="component" value="Chromosome"/>
</dbReference>
<dbReference type="PROSITE" id="PS00078">
    <property type="entry name" value="COX2"/>
    <property type="match status" value="1"/>
</dbReference>
<evidence type="ECO:0000256" key="6">
    <source>
        <dbReference type="ARBA" id="ARBA00047816"/>
    </source>
</evidence>
<evidence type="ECO:0000256" key="3">
    <source>
        <dbReference type="ARBA" id="ARBA00023008"/>
    </source>
</evidence>
<organism evidence="9 10">
    <name type="scientific">Planococcus glaciei</name>
    <dbReference type="NCBI Taxonomy" id="459472"/>
    <lineage>
        <taxon>Bacteria</taxon>
        <taxon>Bacillati</taxon>
        <taxon>Bacillota</taxon>
        <taxon>Bacilli</taxon>
        <taxon>Bacillales</taxon>
        <taxon>Caryophanaceae</taxon>
        <taxon>Planococcus</taxon>
    </lineage>
</organism>
<dbReference type="Gene3D" id="2.60.40.420">
    <property type="entry name" value="Cupredoxins - blue copper proteins"/>
    <property type="match status" value="1"/>
</dbReference>
<dbReference type="Pfam" id="PF00116">
    <property type="entry name" value="COX2"/>
    <property type="match status" value="1"/>
</dbReference>
<dbReference type="InterPro" id="IPR002429">
    <property type="entry name" value="CcO_II-like_C"/>
</dbReference>
<reference evidence="10" key="2">
    <citation type="submission" date="2020-06" db="EMBL/GenBank/DDBJ databases">
        <title>Isolation of Planomicrobium glaciei.</title>
        <authorList>
            <person name="Malisova L."/>
            <person name="Safrankova R."/>
            <person name="Jakubu V."/>
            <person name="Spanelova P."/>
        </authorList>
    </citation>
    <scope>NUCLEOTIDE SEQUENCE [LARGE SCALE GENOMIC DNA]</scope>
    <source>
        <strain evidence="10">NRL-ATB46093</strain>
    </source>
</reference>
<dbReference type="GO" id="GO:0016020">
    <property type="term" value="C:membrane"/>
    <property type="evidence" value="ECO:0007669"/>
    <property type="project" value="InterPro"/>
</dbReference>
<dbReference type="RefSeq" id="WP_036802017.1">
    <property type="nucleotide sequence ID" value="NZ_CP051177.1"/>
</dbReference>
<dbReference type="AlphaFoldDB" id="A0A7H8QAK8"/>
<evidence type="ECO:0000256" key="5">
    <source>
        <dbReference type="ARBA" id="ARBA00031399"/>
    </source>
</evidence>
<dbReference type="GO" id="GO:0030313">
    <property type="term" value="C:cell envelope"/>
    <property type="evidence" value="ECO:0007669"/>
    <property type="project" value="UniProtKB-SubCell"/>
</dbReference>
<accession>A0A7H8QAK8</accession>
<gene>
    <name evidence="9" type="ORF">HF394_10135</name>
</gene>
<keyword evidence="7" id="KW-1133">Transmembrane helix</keyword>
<keyword evidence="10" id="KW-1185">Reference proteome</keyword>